<reference evidence="4" key="1">
    <citation type="journal article" date="2021" name="Proc. Natl. Acad. Sci. U.S.A.">
        <title>A Catalog of Tens of Thousands of Viruses from Human Metagenomes Reveals Hidden Associations with Chronic Diseases.</title>
        <authorList>
            <person name="Tisza M.J."/>
            <person name="Buck C.B."/>
        </authorList>
    </citation>
    <scope>NUCLEOTIDE SEQUENCE</scope>
    <source>
        <strain evidence="4">CtDKz4</strain>
    </source>
</reference>
<proteinExistence type="predicted"/>
<evidence type="ECO:0000256" key="3">
    <source>
        <dbReference type="ARBA" id="ARBA00022844"/>
    </source>
</evidence>
<evidence type="ECO:0000313" key="4">
    <source>
        <dbReference type="EMBL" id="DAG06454.1"/>
    </source>
</evidence>
<dbReference type="InterPro" id="IPR037164">
    <property type="entry name" value="Satellite_virus_coat_sf"/>
</dbReference>
<comment type="subcellular location">
    <subcellularLocation>
        <location evidence="1">Virion</location>
    </subcellularLocation>
</comment>
<evidence type="ECO:0000256" key="2">
    <source>
        <dbReference type="ARBA" id="ARBA00022561"/>
    </source>
</evidence>
<sequence length="221" mass="25450">MLYIKMNSNPFSLRMSKRKFRKRRPKAVIPIVRRILKSYSKPQPRRFEVGQTDITMDYNGTVQLLTGVVQGDDIVNCSGNSLIAKSLYIRGYFQNEGSLATNHCVRLMVIEDKMHIGNAPTIPNLLQYTGSKIVVNSPLNVDSLKRYKVLVDKVVRINVQFAGSPQFYPFKIYKKMNLKIDYTDATTGTYKNQLYIVYMSDRVTTLLPTLTYTSRLMFHDN</sequence>
<accession>A0A8S5VIE9</accession>
<dbReference type="InterPro" id="IPR010392">
    <property type="entry name" value="Satellite_virus_coat"/>
</dbReference>
<keyword evidence="2" id="KW-0167">Capsid protein</keyword>
<dbReference type="GO" id="GO:0019028">
    <property type="term" value="C:viral capsid"/>
    <property type="evidence" value="ECO:0007669"/>
    <property type="project" value="UniProtKB-KW"/>
</dbReference>
<dbReference type="InterPro" id="IPR029053">
    <property type="entry name" value="Viral_coat"/>
</dbReference>
<name>A0A8S5VIE9_9VIRU</name>
<keyword evidence="3" id="KW-0946">Virion</keyword>
<protein>
    <submittedName>
        <fullName evidence="4">Capsid protein</fullName>
    </submittedName>
</protein>
<evidence type="ECO:0000256" key="1">
    <source>
        <dbReference type="ARBA" id="ARBA00004328"/>
    </source>
</evidence>
<dbReference type="GO" id="GO:0005198">
    <property type="term" value="F:structural molecule activity"/>
    <property type="evidence" value="ECO:0007669"/>
    <property type="project" value="InterPro"/>
</dbReference>
<dbReference type="SUPFAM" id="SSF88650">
    <property type="entry name" value="Satellite viruses"/>
    <property type="match status" value="1"/>
</dbReference>
<dbReference type="Gene3D" id="2.60.120.20">
    <property type="match status" value="1"/>
</dbReference>
<dbReference type="Pfam" id="PF03898">
    <property type="entry name" value="TNV_CP"/>
    <property type="match status" value="1"/>
</dbReference>
<organism evidence="4">
    <name type="scientific">virus sp. ctDKz4</name>
    <dbReference type="NCBI Taxonomy" id="2825808"/>
    <lineage>
        <taxon>Viruses</taxon>
    </lineage>
</organism>
<dbReference type="EMBL" id="BK016271">
    <property type="protein sequence ID" value="DAG06454.1"/>
    <property type="molecule type" value="Genomic_DNA"/>
</dbReference>